<organism evidence="5 6">
    <name type="scientific">Lutimaribacter marinistellae</name>
    <dbReference type="NCBI Taxonomy" id="1820329"/>
    <lineage>
        <taxon>Bacteria</taxon>
        <taxon>Pseudomonadati</taxon>
        <taxon>Pseudomonadota</taxon>
        <taxon>Alphaproteobacteria</taxon>
        <taxon>Rhodobacterales</taxon>
        <taxon>Roseobacteraceae</taxon>
        <taxon>Lutimaribacter</taxon>
    </lineage>
</organism>
<name>A0ABV7TEM4_9RHOB</name>
<evidence type="ECO:0000256" key="2">
    <source>
        <dbReference type="ARBA" id="ARBA00023125"/>
    </source>
</evidence>
<dbReference type="PANTHER" id="PTHR47894:SF4">
    <property type="entry name" value="HTH-TYPE TRANSCRIPTIONAL REGULATOR GADX"/>
    <property type="match status" value="1"/>
</dbReference>
<dbReference type="InterPro" id="IPR032687">
    <property type="entry name" value="AraC-type_N"/>
</dbReference>
<dbReference type="RefSeq" id="WP_386733454.1">
    <property type="nucleotide sequence ID" value="NZ_JBHRXI010000001.1"/>
</dbReference>
<dbReference type="SUPFAM" id="SSF46689">
    <property type="entry name" value="Homeodomain-like"/>
    <property type="match status" value="1"/>
</dbReference>
<dbReference type="PANTHER" id="PTHR47894">
    <property type="entry name" value="HTH-TYPE TRANSCRIPTIONAL REGULATOR GADX"/>
    <property type="match status" value="1"/>
</dbReference>
<dbReference type="Gene3D" id="1.10.10.60">
    <property type="entry name" value="Homeodomain-like"/>
    <property type="match status" value="1"/>
</dbReference>
<evidence type="ECO:0000259" key="4">
    <source>
        <dbReference type="PROSITE" id="PS01124"/>
    </source>
</evidence>
<evidence type="ECO:0000256" key="1">
    <source>
        <dbReference type="ARBA" id="ARBA00023015"/>
    </source>
</evidence>
<dbReference type="Pfam" id="PF12625">
    <property type="entry name" value="Arabinose_bd"/>
    <property type="match status" value="1"/>
</dbReference>
<keyword evidence="6" id="KW-1185">Reference proteome</keyword>
<proteinExistence type="predicted"/>
<dbReference type="EMBL" id="JBHRXI010000001">
    <property type="protein sequence ID" value="MFC3612265.1"/>
    <property type="molecule type" value="Genomic_DNA"/>
</dbReference>
<feature type="domain" description="HTH araC/xylS-type" evidence="4">
    <location>
        <begin position="210"/>
        <end position="309"/>
    </location>
</feature>
<accession>A0ABV7TEM4</accession>
<protein>
    <submittedName>
        <fullName evidence="5">Helix-turn-helix domain-containing protein</fullName>
    </submittedName>
</protein>
<dbReference type="InterPro" id="IPR018060">
    <property type="entry name" value="HTH_AraC"/>
</dbReference>
<dbReference type="Pfam" id="PF12833">
    <property type="entry name" value="HTH_18"/>
    <property type="match status" value="1"/>
</dbReference>
<comment type="caution">
    <text evidence="5">The sequence shown here is derived from an EMBL/GenBank/DDBJ whole genome shotgun (WGS) entry which is preliminary data.</text>
</comment>
<keyword evidence="2" id="KW-0238">DNA-binding</keyword>
<dbReference type="SMART" id="SM00342">
    <property type="entry name" value="HTH_ARAC"/>
    <property type="match status" value="1"/>
</dbReference>
<sequence>MRPFLASADLDWVPADNPETPVPLRAVVRLLVEITRAAGPDTPYRIINGRGGYEIGLINNAAFRGPTVRDGFARVSRAMPAHCTHEVLTVADLADGLHIRDGWTYDMGDNEAAHCVQQYVAALVDMICSVACPDAPRAERVEMLPHPEAGLSHLHSWLGNRVHCAPLRALDFTIRAEVAEARFPDDVLARANATDGYITERLVPDGSLPKQVSVLVAAMLSRTSPDLDRVAAGAGISGRTLRRVLQWHGTSFSELVERTRARIALDRVSKDTDASLKSIAADLGYADQATLSRAMRRWTGETPSNLRENRLRQN</sequence>
<dbReference type="InterPro" id="IPR009057">
    <property type="entry name" value="Homeodomain-like_sf"/>
</dbReference>
<reference evidence="6" key="1">
    <citation type="journal article" date="2019" name="Int. J. Syst. Evol. Microbiol.">
        <title>The Global Catalogue of Microorganisms (GCM) 10K type strain sequencing project: providing services to taxonomists for standard genome sequencing and annotation.</title>
        <authorList>
            <consortium name="The Broad Institute Genomics Platform"/>
            <consortium name="The Broad Institute Genome Sequencing Center for Infectious Disease"/>
            <person name="Wu L."/>
            <person name="Ma J."/>
        </authorList>
    </citation>
    <scope>NUCLEOTIDE SEQUENCE [LARGE SCALE GENOMIC DNA]</scope>
    <source>
        <strain evidence="6">KCTC 42911</strain>
    </source>
</reference>
<keyword evidence="1" id="KW-0805">Transcription regulation</keyword>
<evidence type="ECO:0000313" key="6">
    <source>
        <dbReference type="Proteomes" id="UP001595629"/>
    </source>
</evidence>
<dbReference type="PROSITE" id="PS01124">
    <property type="entry name" value="HTH_ARAC_FAMILY_2"/>
    <property type="match status" value="1"/>
</dbReference>
<keyword evidence="3" id="KW-0804">Transcription</keyword>
<evidence type="ECO:0000256" key="3">
    <source>
        <dbReference type="ARBA" id="ARBA00023163"/>
    </source>
</evidence>
<evidence type="ECO:0000313" key="5">
    <source>
        <dbReference type="EMBL" id="MFC3612265.1"/>
    </source>
</evidence>
<dbReference type="Proteomes" id="UP001595629">
    <property type="component" value="Unassembled WGS sequence"/>
</dbReference>
<gene>
    <name evidence="5" type="ORF">ACFORG_00710</name>
</gene>